<dbReference type="Gene3D" id="1.10.1420.10">
    <property type="match status" value="1"/>
</dbReference>
<accession>A0AAV1RGY6</accession>
<dbReference type="FunFam" id="3.40.50.300:FF:001335">
    <property type="entry name" value="DNA mismatch repair protein"/>
    <property type="match status" value="1"/>
</dbReference>
<dbReference type="InterPro" id="IPR007860">
    <property type="entry name" value="DNA_mmatch_repair_MutS_con_dom"/>
</dbReference>
<feature type="domain" description="DNA mismatch repair proteins mutS family" evidence="7">
    <location>
        <begin position="932"/>
        <end position="948"/>
    </location>
</feature>
<dbReference type="PROSITE" id="PS00486">
    <property type="entry name" value="DNA_MISMATCH_REPAIR_2"/>
    <property type="match status" value="1"/>
</dbReference>
<sequence length="1120" mass="124273">MQRQKSILSFFQKPSPPNQSSGAGEKNDCRRTPLFSAKQQNQILDQPAIHGPVDSSLEVRGTDTPPEKAPRQILPANFNESEEAKVPSVFSSIMHKFVKVDDREKPNERNQVRSANVCTIPGTFTNPKELPKQGMDTLYSEKDNGFSSNGMAVQTSVLNDESEDDIPGPNTPGMRPLVPRLKRILEDGPKFENKNGCFLPNSSKRMKVLQDSASLNKNHEEISNSTSKFEWLDPARIRDANGRRPSDPLYDKKTLYLPPDALKKMSASQKQYWTVKSQYMDVLLFFKVGKFYELYELDAEIGHKELDWKMTLSGVGKCRQVGISESGIDDAVEKLVARGTFTIHLLLLRSLARFKVGRVEQLETSDQAKSRGANSVIQRKLVQVVTPSTTTDGNMGPDAVHLLAIKEGNVGVDNGATAYGFAFVDCAALRVWVGSINDDASQAALGALLMQVSPKEVIYEHRGLSRAAQKALRKYSSTGSTTLQLSPVLPATDFVDASEVRNLIQSKDYFKRSSNPWNCALDSIMHHDIALCALGGLIGHLSRLMFDDVLRNADILPYQVYRGYLRMDGQTLVNLEIFSNSADGGTLFNYLDNCVTSSGKRLLRNWICHPLKHVEGINNRLDVVEHLMARSEIMLVIAQYLRKLPDLERMLGRVKVSFQASASLALPLIGKKMLKQRVKVFASLVKGLRNGVDLLLLLLNEGQLISSLSKIFKLPEFHGSNGIEKFLGQFEAAIDSEFPNYQKHDVTDSEAETLSVLIELFIEKATEWCEVIHAINCIDVLRSFAFTASMSCGAMCRPVILPESKAISFSEGKGGPALKIKGLWHPFALRENGLPVPNDLFLGEDSDSQCPRTLLLTGPNMGGKSTLLRATCLAVILAQLGCFVPSEKCVLTLADIIFTRLGATDRIMTGESTFFIECTETASVLQNATQDSLVLLDELGRGTSTFDGYAIAYAVFRHLVEKINCRLLFATHYHPLTKEFASHPHVSLQYMACAFRSKPEGHSKSDQDLVFLYRLVSGACPASYGLQVASMAGIPEQIVEAASHAGQLMKKSIGESFKSSERRSEFSTLHEEWLKTLVNVSKIRECNADDDDIYDTLFCLWHELKSSYENLLLKKLIESA</sequence>
<dbReference type="InterPro" id="IPR016151">
    <property type="entry name" value="DNA_mismatch_repair_MutS_N"/>
</dbReference>
<dbReference type="InterPro" id="IPR000432">
    <property type="entry name" value="DNA_mismatch_repair_MutS_C"/>
</dbReference>
<evidence type="ECO:0000256" key="4">
    <source>
        <dbReference type="ARBA" id="ARBA00022840"/>
    </source>
</evidence>
<keyword evidence="4" id="KW-0067">ATP-binding</keyword>
<name>A0AAV1RGY6_9ROSI</name>
<dbReference type="Proteomes" id="UP001314170">
    <property type="component" value="Unassembled WGS sequence"/>
</dbReference>
<evidence type="ECO:0000256" key="1">
    <source>
        <dbReference type="ARBA" id="ARBA00006271"/>
    </source>
</evidence>
<evidence type="ECO:0000256" key="3">
    <source>
        <dbReference type="ARBA" id="ARBA00022763"/>
    </source>
</evidence>
<keyword evidence="9" id="KW-1185">Reference proteome</keyword>
<dbReference type="EMBL" id="CAWUPB010000956">
    <property type="protein sequence ID" value="CAK7334926.1"/>
    <property type="molecule type" value="Genomic_DNA"/>
</dbReference>
<dbReference type="AlphaFoldDB" id="A0AAV1RGY6"/>
<dbReference type="Gene3D" id="3.40.50.300">
    <property type="entry name" value="P-loop containing nucleotide triphosphate hydrolases"/>
    <property type="match status" value="1"/>
</dbReference>
<feature type="region of interest" description="Disordered" evidence="6">
    <location>
        <begin position="1"/>
        <end position="77"/>
    </location>
</feature>
<evidence type="ECO:0000256" key="6">
    <source>
        <dbReference type="SAM" id="MobiDB-lite"/>
    </source>
</evidence>
<reference evidence="8 9" key="1">
    <citation type="submission" date="2024-01" db="EMBL/GenBank/DDBJ databases">
        <authorList>
            <person name="Waweru B."/>
        </authorList>
    </citation>
    <scope>NUCLEOTIDE SEQUENCE [LARGE SCALE GENOMIC DNA]</scope>
</reference>
<comment type="similarity">
    <text evidence="1">Belongs to the DNA mismatch repair MutS family.</text>
</comment>
<dbReference type="Pfam" id="PF01624">
    <property type="entry name" value="MutS_I"/>
    <property type="match status" value="1"/>
</dbReference>
<keyword evidence="2" id="KW-0547">Nucleotide-binding</keyword>
<dbReference type="InterPro" id="IPR007695">
    <property type="entry name" value="DNA_mismatch_repair_MutS-lik_N"/>
</dbReference>
<dbReference type="GO" id="GO:0032301">
    <property type="term" value="C:MutSalpha complex"/>
    <property type="evidence" value="ECO:0007669"/>
    <property type="project" value="TreeGrafter"/>
</dbReference>
<dbReference type="SUPFAM" id="SSF53150">
    <property type="entry name" value="DNA repair protein MutS, domain II"/>
    <property type="match status" value="1"/>
</dbReference>
<dbReference type="Gene3D" id="3.40.1170.10">
    <property type="entry name" value="DNA repair protein MutS, domain I"/>
    <property type="match status" value="1"/>
</dbReference>
<dbReference type="SMART" id="SM00533">
    <property type="entry name" value="MUTSd"/>
    <property type="match status" value="1"/>
</dbReference>
<dbReference type="InterPro" id="IPR045076">
    <property type="entry name" value="MutS"/>
</dbReference>
<dbReference type="SMART" id="SM00534">
    <property type="entry name" value="MUTSac"/>
    <property type="match status" value="1"/>
</dbReference>
<proteinExistence type="inferred from homology"/>
<dbReference type="SUPFAM" id="SSF55271">
    <property type="entry name" value="DNA repair protein MutS, domain I"/>
    <property type="match status" value="1"/>
</dbReference>
<dbReference type="GO" id="GO:0030983">
    <property type="term" value="F:mismatched DNA binding"/>
    <property type="evidence" value="ECO:0007669"/>
    <property type="project" value="InterPro"/>
</dbReference>
<dbReference type="InterPro" id="IPR036187">
    <property type="entry name" value="DNA_mismatch_repair_MutS_sf"/>
</dbReference>
<organism evidence="8 9">
    <name type="scientific">Dovyalis caffra</name>
    <dbReference type="NCBI Taxonomy" id="77055"/>
    <lineage>
        <taxon>Eukaryota</taxon>
        <taxon>Viridiplantae</taxon>
        <taxon>Streptophyta</taxon>
        <taxon>Embryophyta</taxon>
        <taxon>Tracheophyta</taxon>
        <taxon>Spermatophyta</taxon>
        <taxon>Magnoliopsida</taxon>
        <taxon>eudicotyledons</taxon>
        <taxon>Gunneridae</taxon>
        <taxon>Pentapetalae</taxon>
        <taxon>rosids</taxon>
        <taxon>fabids</taxon>
        <taxon>Malpighiales</taxon>
        <taxon>Salicaceae</taxon>
        <taxon>Flacourtieae</taxon>
        <taxon>Dovyalis</taxon>
    </lineage>
</organism>
<dbReference type="GO" id="GO:0005524">
    <property type="term" value="F:ATP binding"/>
    <property type="evidence" value="ECO:0007669"/>
    <property type="project" value="UniProtKB-KW"/>
</dbReference>
<dbReference type="InterPro" id="IPR036678">
    <property type="entry name" value="MutS_con_dom_sf"/>
</dbReference>
<evidence type="ECO:0000313" key="9">
    <source>
        <dbReference type="Proteomes" id="UP001314170"/>
    </source>
</evidence>
<dbReference type="InterPro" id="IPR027417">
    <property type="entry name" value="P-loop_NTPase"/>
</dbReference>
<dbReference type="Pfam" id="PF05192">
    <property type="entry name" value="MutS_III"/>
    <property type="match status" value="1"/>
</dbReference>
<evidence type="ECO:0000256" key="2">
    <source>
        <dbReference type="ARBA" id="ARBA00022741"/>
    </source>
</evidence>
<dbReference type="Pfam" id="PF00488">
    <property type="entry name" value="MutS_V"/>
    <property type="match status" value="1"/>
</dbReference>
<comment type="caution">
    <text evidence="8">The sequence shown here is derived from an EMBL/GenBank/DDBJ whole genome shotgun (WGS) entry which is preliminary data.</text>
</comment>
<protein>
    <recommendedName>
        <fullName evidence="7">DNA mismatch repair proteins mutS family domain-containing protein</fullName>
    </recommendedName>
</protein>
<gene>
    <name evidence="8" type="ORF">DCAF_LOCUS10144</name>
</gene>
<evidence type="ECO:0000256" key="5">
    <source>
        <dbReference type="ARBA" id="ARBA00023125"/>
    </source>
</evidence>
<keyword evidence="3" id="KW-0227">DNA damage</keyword>
<evidence type="ECO:0000259" key="7">
    <source>
        <dbReference type="PROSITE" id="PS00486"/>
    </source>
</evidence>
<keyword evidence="5" id="KW-0238">DNA-binding</keyword>
<dbReference type="GO" id="GO:0140664">
    <property type="term" value="F:ATP-dependent DNA damage sensor activity"/>
    <property type="evidence" value="ECO:0007669"/>
    <property type="project" value="InterPro"/>
</dbReference>
<dbReference type="InterPro" id="IPR007696">
    <property type="entry name" value="DNA_mismatch_repair_MutS_core"/>
</dbReference>
<dbReference type="SUPFAM" id="SSF52540">
    <property type="entry name" value="P-loop containing nucleoside triphosphate hydrolases"/>
    <property type="match status" value="1"/>
</dbReference>
<dbReference type="PANTHER" id="PTHR11361">
    <property type="entry name" value="DNA MISMATCH REPAIR PROTEIN MUTS FAMILY MEMBER"/>
    <property type="match status" value="1"/>
</dbReference>
<evidence type="ECO:0000313" key="8">
    <source>
        <dbReference type="EMBL" id="CAK7334926.1"/>
    </source>
</evidence>
<dbReference type="Pfam" id="PF05188">
    <property type="entry name" value="MutS_II"/>
    <property type="match status" value="1"/>
</dbReference>
<dbReference type="SUPFAM" id="SSF48334">
    <property type="entry name" value="DNA repair protein MutS, domain III"/>
    <property type="match status" value="1"/>
</dbReference>
<dbReference type="GO" id="GO:0006298">
    <property type="term" value="P:mismatch repair"/>
    <property type="evidence" value="ECO:0007669"/>
    <property type="project" value="InterPro"/>
</dbReference>
<dbReference type="PANTHER" id="PTHR11361:SF148">
    <property type="entry name" value="DNA MISMATCH REPAIR PROTEIN MSH6"/>
    <property type="match status" value="1"/>
</dbReference>
<dbReference type="CDD" id="cd03286">
    <property type="entry name" value="ABC_MSH6_euk"/>
    <property type="match status" value="1"/>
</dbReference>
<dbReference type="Gene3D" id="3.30.420.110">
    <property type="entry name" value="MutS, connector domain"/>
    <property type="match status" value="1"/>
</dbReference>